<evidence type="ECO:0000313" key="8">
    <source>
        <dbReference type="Proteomes" id="UP000050790"/>
    </source>
</evidence>
<feature type="transmembrane region" description="Helical" evidence="6">
    <location>
        <begin position="78"/>
        <end position="102"/>
    </location>
</feature>
<feature type="transmembrane region" description="Helical" evidence="6">
    <location>
        <begin position="50"/>
        <end position="72"/>
    </location>
</feature>
<dbReference type="GO" id="GO:0016020">
    <property type="term" value="C:membrane"/>
    <property type="evidence" value="ECO:0007669"/>
    <property type="project" value="UniProtKB-SubCell"/>
</dbReference>
<dbReference type="SUPFAM" id="SSF161111">
    <property type="entry name" value="Cation efflux protein transmembrane domain-like"/>
    <property type="match status" value="1"/>
</dbReference>
<evidence type="ECO:0000256" key="3">
    <source>
        <dbReference type="ARBA" id="ARBA00022692"/>
    </source>
</evidence>
<protein>
    <recommendedName>
        <fullName evidence="7">Cation efflux protein transmembrane domain-containing protein</fullName>
    </recommendedName>
</protein>
<evidence type="ECO:0000256" key="2">
    <source>
        <dbReference type="ARBA" id="ARBA00022448"/>
    </source>
</evidence>
<name>A0AA85A4C0_9TREM</name>
<organism evidence="8 9">
    <name type="scientific">Schistosoma margrebowiei</name>
    <dbReference type="NCBI Taxonomy" id="48269"/>
    <lineage>
        <taxon>Eukaryota</taxon>
        <taxon>Metazoa</taxon>
        <taxon>Spiralia</taxon>
        <taxon>Lophotrochozoa</taxon>
        <taxon>Platyhelminthes</taxon>
        <taxon>Trematoda</taxon>
        <taxon>Digenea</taxon>
        <taxon>Strigeidida</taxon>
        <taxon>Schistosomatoidea</taxon>
        <taxon>Schistosomatidae</taxon>
        <taxon>Schistosoma</taxon>
    </lineage>
</organism>
<keyword evidence="5 6" id="KW-0472">Membrane</keyword>
<dbReference type="PANTHER" id="PTHR43840">
    <property type="entry name" value="MITOCHONDRIAL METAL TRANSPORTER 1-RELATED"/>
    <property type="match status" value="1"/>
</dbReference>
<evidence type="ECO:0000256" key="1">
    <source>
        <dbReference type="ARBA" id="ARBA00004141"/>
    </source>
</evidence>
<dbReference type="InterPro" id="IPR058533">
    <property type="entry name" value="Cation_efflux_TM"/>
</dbReference>
<keyword evidence="4 6" id="KW-1133">Transmembrane helix</keyword>
<dbReference type="Proteomes" id="UP000050790">
    <property type="component" value="Unassembled WGS sequence"/>
</dbReference>
<evidence type="ECO:0000313" key="9">
    <source>
        <dbReference type="WBParaSite" id="SMRG1_64080.1"/>
    </source>
</evidence>
<keyword evidence="2" id="KW-0813">Transport</keyword>
<feature type="domain" description="Cation efflux protein transmembrane" evidence="7">
    <location>
        <begin position="57"/>
        <end position="148"/>
    </location>
</feature>
<keyword evidence="3 6" id="KW-0812">Transmembrane</keyword>
<dbReference type="WBParaSite" id="SMRG1_64080.1">
    <property type="protein sequence ID" value="SMRG1_64080.1"/>
    <property type="gene ID" value="SMRG1_64080"/>
</dbReference>
<dbReference type="GO" id="GO:0008324">
    <property type="term" value="F:monoatomic cation transmembrane transporter activity"/>
    <property type="evidence" value="ECO:0007669"/>
    <property type="project" value="InterPro"/>
</dbReference>
<dbReference type="PANTHER" id="PTHR43840:SF13">
    <property type="entry name" value="CATION EFFLUX PROTEIN CYTOPLASMIC DOMAIN-CONTAINING PROTEIN"/>
    <property type="match status" value="1"/>
</dbReference>
<evidence type="ECO:0000256" key="6">
    <source>
        <dbReference type="SAM" id="Phobius"/>
    </source>
</evidence>
<dbReference type="AlphaFoldDB" id="A0AA85A4C0"/>
<evidence type="ECO:0000256" key="5">
    <source>
        <dbReference type="ARBA" id="ARBA00023136"/>
    </source>
</evidence>
<dbReference type="InterPro" id="IPR050291">
    <property type="entry name" value="CDF_Transporter"/>
</dbReference>
<comment type="subcellular location">
    <subcellularLocation>
        <location evidence="1">Membrane</location>
        <topology evidence="1">Multi-pass membrane protein</topology>
    </subcellularLocation>
</comment>
<evidence type="ECO:0000256" key="4">
    <source>
        <dbReference type="ARBA" id="ARBA00022989"/>
    </source>
</evidence>
<accession>A0AA85A4C0</accession>
<feature type="transmembrane region" description="Helical" evidence="6">
    <location>
        <begin position="123"/>
        <end position="141"/>
    </location>
</feature>
<proteinExistence type="predicted"/>
<evidence type="ECO:0000259" key="7">
    <source>
        <dbReference type="Pfam" id="PF01545"/>
    </source>
</evidence>
<sequence length="151" mass="17072">MYCVSYLKEFYRPQDEHIRELEKIATIMEAETSDVEVTSNHHSIRRQTRINTMVISVVFCANVVLLLGKAVASALSGSLAIISSLLDSCVDLASGGIMWFAARQMRKRKPYKYPEERTRLEPLAAIVLSIFMACIFIQLLAESLQNIVRMS</sequence>
<reference evidence="9" key="1">
    <citation type="submission" date="2023-11" db="UniProtKB">
        <authorList>
            <consortium name="WormBaseParasite"/>
        </authorList>
    </citation>
    <scope>IDENTIFICATION</scope>
</reference>
<dbReference type="InterPro" id="IPR027469">
    <property type="entry name" value="Cation_efflux_TMD_sf"/>
</dbReference>
<dbReference type="Gene3D" id="1.20.1510.10">
    <property type="entry name" value="Cation efflux protein transmembrane domain"/>
    <property type="match status" value="1"/>
</dbReference>
<dbReference type="Pfam" id="PF01545">
    <property type="entry name" value="Cation_efflux"/>
    <property type="match status" value="1"/>
</dbReference>